<keyword evidence="4 7" id="KW-0227">DNA damage</keyword>
<evidence type="ECO:0000256" key="4">
    <source>
        <dbReference type="ARBA" id="ARBA00022763"/>
    </source>
</evidence>
<dbReference type="GO" id="GO:0004844">
    <property type="term" value="F:uracil DNA N-glycosylase activity"/>
    <property type="evidence" value="ECO:0007669"/>
    <property type="project" value="UniProtKB-UniRule"/>
</dbReference>
<evidence type="ECO:0000256" key="2">
    <source>
        <dbReference type="ARBA" id="ARBA00008184"/>
    </source>
</evidence>
<comment type="similarity">
    <text evidence="2 7 9">Belongs to the uracil-DNA glycosylase (UDG) superfamily. UNG family.</text>
</comment>
<evidence type="ECO:0000256" key="8">
    <source>
        <dbReference type="PROSITE-ProRule" id="PRU10072"/>
    </source>
</evidence>
<dbReference type="CDD" id="cd10027">
    <property type="entry name" value="UDG-F1-like"/>
    <property type="match status" value="1"/>
</dbReference>
<dbReference type="AlphaFoldDB" id="A0A1B6KDI9"/>
<accession>A0A1B6KDI9</accession>
<feature type="region of interest" description="Disordered" evidence="10">
    <location>
        <begin position="71"/>
        <end position="90"/>
    </location>
</feature>
<comment type="subcellular location">
    <subcellularLocation>
        <location evidence="7">Mitochondrion</location>
    </subcellularLocation>
    <subcellularLocation>
        <location evidence="7">Nucleus</location>
    </subcellularLocation>
</comment>
<comment type="function">
    <text evidence="7 9">Excises uracil residues from the DNA which can arise as a result of misincorporation of dUMP residues by DNA polymerase or due to deamination of cytosine.</text>
</comment>
<gene>
    <name evidence="12" type="ORF">g.14943</name>
</gene>
<sequence length="353" mass="39947">MRILSSNSKLFSLGKEMSQKSITSFFTKSPANKIVKRSLSEVENIDSSNVIPENKKVKVDFEEECEKSTNKPMESSINCQADSGPKQNTQDGKGLCMLTESTKFNQIEQNRLAAETKLMSKMLPALHPNIGLTWFQALRSEFDRPYFKKLSKFLAEERSKTTPIFPRPEQVWTWTRECRIDEIKVVIIGQDPYHHPGQAHGLSFSVPVGVAPPPSLLNMYKELENDIEGFKRPGHGHLIGWARQGVLLLNAVLTVKCRTPNSHKDQGWEKLTGAVIKHLNSQGEGIVFLLWGSYAQKKAEFVDEKRHHLLKTVHPSPLSASRGFFGCKHFSRCNELLEKQGRTPVDWSHLPAE</sequence>
<keyword evidence="6 7" id="KW-0234">DNA repair</keyword>
<dbReference type="PANTHER" id="PTHR11264:SF0">
    <property type="entry name" value="URACIL-DNA GLYCOSYLASE"/>
    <property type="match status" value="1"/>
</dbReference>
<protein>
    <recommendedName>
        <fullName evidence="3 7">Uracil-DNA glycosylase</fullName>
        <shortName evidence="7">UDG</shortName>
        <ecNumber evidence="3 7">3.2.2.27</ecNumber>
    </recommendedName>
</protein>
<dbReference type="SMART" id="SM00987">
    <property type="entry name" value="UreE_C"/>
    <property type="match status" value="1"/>
</dbReference>
<keyword evidence="7" id="KW-0496">Mitochondrion</keyword>
<dbReference type="EMBL" id="GEBQ01030457">
    <property type="protein sequence ID" value="JAT09520.1"/>
    <property type="molecule type" value="Transcribed_RNA"/>
</dbReference>
<name>A0A1B6KDI9_9HEMI</name>
<evidence type="ECO:0000256" key="3">
    <source>
        <dbReference type="ARBA" id="ARBA00012030"/>
    </source>
</evidence>
<evidence type="ECO:0000256" key="7">
    <source>
        <dbReference type="HAMAP-Rule" id="MF_03166"/>
    </source>
</evidence>
<dbReference type="NCBIfam" id="NF003592">
    <property type="entry name" value="PRK05254.1-5"/>
    <property type="match status" value="1"/>
</dbReference>
<feature type="active site" description="Proton acceptor" evidence="7 8">
    <location>
        <position position="191"/>
    </location>
</feature>
<evidence type="ECO:0000259" key="11">
    <source>
        <dbReference type="SMART" id="SM00986"/>
    </source>
</evidence>
<dbReference type="HAMAP" id="MF_00148">
    <property type="entry name" value="UDG"/>
    <property type="match status" value="1"/>
</dbReference>
<dbReference type="NCBIfam" id="NF003589">
    <property type="entry name" value="PRK05254.1-2"/>
    <property type="match status" value="1"/>
</dbReference>
<evidence type="ECO:0000256" key="6">
    <source>
        <dbReference type="ARBA" id="ARBA00023204"/>
    </source>
</evidence>
<dbReference type="EC" id="3.2.2.27" evidence="3 7"/>
<dbReference type="NCBIfam" id="NF003591">
    <property type="entry name" value="PRK05254.1-4"/>
    <property type="match status" value="1"/>
</dbReference>
<dbReference type="GO" id="GO:0097510">
    <property type="term" value="P:base-excision repair, AP site formation via deaminated base removal"/>
    <property type="evidence" value="ECO:0007669"/>
    <property type="project" value="TreeGrafter"/>
</dbReference>
<dbReference type="InterPro" id="IPR002043">
    <property type="entry name" value="UDG_fam1"/>
</dbReference>
<organism evidence="12">
    <name type="scientific">Graphocephala atropunctata</name>
    <dbReference type="NCBI Taxonomy" id="36148"/>
    <lineage>
        <taxon>Eukaryota</taxon>
        <taxon>Metazoa</taxon>
        <taxon>Ecdysozoa</taxon>
        <taxon>Arthropoda</taxon>
        <taxon>Hexapoda</taxon>
        <taxon>Insecta</taxon>
        <taxon>Pterygota</taxon>
        <taxon>Neoptera</taxon>
        <taxon>Paraneoptera</taxon>
        <taxon>Hemiptera</taxon>
        <taxon>Auchenorrhyncha</taxon>
        <taxon>Membracoidea</taxon>
        <taxon>Cicadellidae</taxon>
        <taxon>Cicadellinae</taxon>
        <taxon>Cicadellini</taxon>
        <taxon>Graphocephala</taxon>
    </lineage>
</organism>
<feature type="domain" description="Uracil-DNA glycosylase-like" evidence="11">
    <location>
        <begin position="175"/>
        <end position="337"/>
    </location>
</feature>
<dbReference type="PROSITE" id="PS00130">
    <property type="entry name" value="U_DNA_GLYCOSYLASE"/>
    <property type="match status" value="1"/>
</dbReference>
<dbReference type="SMART" id="SM00986">
    <property type="entry name" value="UDG"/>
    <property type="match status" value="1"/>
</dbReference>
<dbReference type="FunFam" id="3.40.470.10:FF:000001">
    <property type="entry name" value="Uracil-DNA glycosylase"/>
    <property type="match status" value="1"/>
</dbReference>
<keyword evidence="7" id="KW-0539">Nucleus</keyword>
<reference evidence="12" key="1">
    <citation type="submission" date="2015-11" db="EMBL/GenBank/DDBJ databases">
        <title>De novo transcriptome assembly of four potential Pierce s Disease insect vectors from Arizona vineyards.</title>
        <authorList>
            <person name="Tassone E.E."/>
        </authorList>
    </citation>
    <scope>NUCLEOTIDE SEQUENCE</scope>
</reference>
<comment type="catalytic activity">
    <reaction evidence="1 7 9">
        <text>Hydrolyzes single-stranded DNA or mismatched double-stranded DNA and polynucleotides, releasing free uracil.</text>
        <dbReference type="EC" id="3.2.2.27"/>
    </reaction>
</comment>
<proteinExistence type="inferred from homology"/>
<evidence type="ECO:0000256" key="9">
    <source>
        <dbReference type="RuleBase" id="RU003780"/>
    </source>
</evidence>
<dbReference type="GO" id="GO:0005739">
    <property type="term" value="C:mitochondrion"/>
    <property type="evidence" value="ECO:0007669"/>
    <property type="project" value="UniProtKB-SubCell"/>
</dbReference>
<dbReference type="GO" id="GO:0005634">
    <property type="term" value="C:nucleus"/>
    <property type="evidence" value="ECO:0007669"/>
    <property type="project" value="UniProtKB-SubCell"/>
</dbReference>
<dbReference type="InterPro" id="IPR018085">
    <property type="entry name" value="Ura-DNA_Glyclase_AS"/>
</dbReference>
<dbReference type="InterPro" id="IPR036895">
    <property type="entry name" value="Uracil-DNA_glycosylase-like_sf"/>
</dbReference>
<evidence type="ECO:0000256" key="10">
    <source>
        <dbReference type="SAM" id="MobiDB-lite"/>
    </source>
</evidence>
<dbReference type="NCBIfam" id="TIGR00628">
    <property type="entry name" value="ung"/>
    <property type="match status" value="1"/>
</dbReference>
<evidence type="ECO:0000256" key="1">
    <source>
        <dbReference type="ARBA" id="ARBA00001400"/>
    </source>
</evidence>
<dbReference type="SUPFAM" id="SSF52141">
    <property type="entry name" value="Uracil-DNA glycosylase-like"/>
    <property type="match status" value="1"/>
</dbReference>
<keyword evidence="5 7" id="KW-0378">Hydrolase</keyword>
<evidence type="ECO:0000256" key="5">
    <source>
        <dbReference type="ARBA" id="ARBA00022801"/>
    </source>
</evidence>
<dbReference type="Gene3D" id="3.40.470.10">
    <property type="entry name" value="Uracil-DNA glycosylase-like domain"/>
    <property type="match status" value="1"/>
</dbReference>
<dbReference type="NCBIfam" id="NF003588">
    <property type="entry name" value="PRK05254.1-1"/>
    <property type="match status" value="1"/>
</dbReference>
<dbReference type="InterPro" id="IPR005122">
    <property type="entry name" value="Uracil-DNA_glycosylase-like"/>
</dbReference>
<dbReference type="PANTHER" id="PTHR11264">
    <property type="entry name" value="URACIL-DNA GLYCOSYLASE"/>
    <property type="match status" value="1"/>
</dbReference>
<dbReference type="Pfam" id="PF03167">
    <property type="entry name" value="UDG"/>
    <property type="match status" value="1"/>
</dbReference>
<evidence type="ECO:0000313" key="12">
    <source>
        <dbReference type="EMBL" id="JAT09520.1"/>
    </source>
</evidence>